<keyword evidence="2" id="KW-1185">Reference proteome</keyword>
<dbReference type="Gramene" id="ONIVA10G00470.1">
    <property type="protein sequence ID" value="ONIVA10G00470.1"/>
    <property type="gene ID" value="ONIVA10G00470"/>
</dbReference>
<evidence type="ECO:0000313" key="2">
    <source>
        <dbReference type="Proteomes" id="UP000006591"/>
    </source>
</evidence>
<organism evidence="1">
    <name type="scientific">Oryza nivara</name>
    <name type="common">Indian wild rice</name>
    <name type="synonym">Oryza sativa f. spontanea</name>
    <dbReference type="NCBI Taxonomy" id="4536"/>
    <lineage>
        <taxon>Eukaryota</taxon>
        <taxon>Viridiplantae</taxon>
        <taxon>Streptophyta</taxon>
        <taxon>Embryophyta</taxon>
        <taxon>Tracheophyta</taxon>
        <taxon>Spermatophyta</taxon>
        <taxon>Magnoliopsida</taxon>
        <taxon>Liliopsida</taxon>
        <taxon>Poales</taxon>
        <taxon>Poaceae</taxon>
        <taxon>BOP clade</taxon>
        <taxon>Oryzoideae</taxon>
        <taxon>Oryzeae</taxon>
        <taxon>Oryzinae</taxon>
        <taxon>Oryza</taxon>
    </lineage>
</organism>
<dbReference type="EnsemblPlants" id="ONIVA10G00470.1">
    <property type="protein sequence ID" value="ONIVA10G00470.1"/>
    <property type="gene ID" value="ONIVA10G00470"/>
</dbReference>
<proteinExistence type="predicted"/>
<sequence>MTLDWDVVAAAATMVGKGWVLVAVTYTKGWVVTMSMAADGSDDDQFKFTPDSNNEVDDHRFSLD</sequence>
<dbReference type="HOGENOM" id="CLU_207454_0_0_1"/>
<dbReference type="Proteomes" id="UP000006591">
    <property type="component" value="Chromosome 10"/>
</dbReference>
<reference evidence="1" key="1">
    <citation type="submission" date="2015-04" db="UniProtKB">
        <authorList>
            <consortium name="EnsemblPlants"/>
        </authorList>
    </citation>
    <scope>IDENTIFICATION</scope>
    <source>
        <strain evidence="1">SL10</strain>
    </source>
</reference>
<evidence type="ECO:0000313" key="1">
    <source>
        <dbReference type="EnsemblPlants" id="ONIVA10G00470.1"/>
    </source>
</evidence>
<dbReference type="AlphaFoldDB" id="A0A0E0INW1"/>
<accession>A0A0E0INW1</accession>
<reference evidence="1" key="2">
    <citation type="submission" date="2018-04" db="EMBL/GenBank/DDBJ databases">
        <title>OnivRS2 (Oryza nivara Reference Sequence Version 2).</title>
        <authorList>
            <person name="Zhang J."/>
            <person name="Kudrna D."/>
            <person name="Lee S."/>
            <person name="Talag J."/>
            <person name="Rajasekar S."/>
            <person name="Welchert J."/>
            <person name="Hsing Y.-I."/>
            <person name="Wing R.A."/>
        </authorList>
    </citation>
    <scope>NUCLEOTIDE SEQUENCE [LARGE SCALE GENOMIC DNA]</scope>
</reference>
<dbReference type="OMA" id="GWVVTMS"/>
<name>A0A0E0INW1_ORYNI</name>
<protein>
    <submittedName>
        <fullName evidence="1">Uncharacterized protein</fullName>
    </submittedName>
</protein>